<name>A0A923LII7_9FIRM</name>
<proteinExistence type="predicted"/>
<organism evidence="3 4">
    <name type="scientific">Mediterraneibacter hominis</name>
    <dbReference type="NCBI Taxonomy" id="2763054"/>
    <lineage>
        <taxon>Bacteria</taxon>
        <taxon>Bacillati</taxon>
        <taxon>Bacillota</taxon>
        <taxon>Clostridia</taxon>
        <taxon>Lachnospirales</taxon>
        <taxon>Lachnospiraceae</taxon>
        <taxon>Mediterraneibacter</taxon>
    </lineage>
</organism>
<dbReference type="InterPro" id="IPR011990">
    <property type="entry name" value="TPR-like_helical_dom_sf"/>
</dbReference>
<accession>A0A923LII7</accession>
<protein>
    <submittedName>
        <fullName evidence="3">Tetratricopeptide repeat protein</fullName>
    </submittedName>
</protein>
<sequence>MFLFGKKKSSAKEETVQKPEINTEELLQKAEELKAELDNALDKEQKAKLLTEIGSCYFQAEDTEQAIYYYEQSLEENKQLGRAYTDLLKLYNQKRQEAAEAKDDEKIKEYMDKVQGLMQLSKDVLRGKV</sequence>
<dbReference type="PROSITE" id="PS50005">
    <property type="entry name" value="TPR"/>
    <property type="match status" value="1"/>
</dbReference>
<dbReference type="EMBL" id="JACOPF010000001">
    <property type="protein sequence ID" value="MBC5688894.1"/>
    <property type="molecule type" value="Genomic_DNA"/>
</dbReference>
<keyword evidence="2" id="KW-0175">Coiled coil</keyword>
<dbReference type="SMART" id="SM00028">
    <property type="entry name" value="TPR"/>
    <property type="match status" value="1"/>
</dbReference>
<evidence type="ECO:0000313" key="4">
    <source>
        <dbReference type="Proteomes" id="UP000652477"/>
    </source>
</evidence>
<keyword evidence="4" id="KW-1185">Reference proteome</keyword>
<dbReference type="SUPFAM" id="SSF48452">
    <property type="entry name" value="TPR-like"/>
    <property type="match status" value="1"/>
</dbReference>
<dbReference type="Gene3D" id="1.25.40.10">
    <property type="entry name" value="Tetratricopeptide repeat domain"/>
    <property type="match status" value="1"/>
</dbReference>
<dbReference type="AlphaFoldDB" id="A0A923LII7"/>
<evidence type="ECO:0000256" key="2">
    <source>
        <dbReference type="SAM" id="Coils"/>
    </source>
</evidence>
<feature type="coiled-coil region" evidence="2">
    <location>
        <begin position="20"/>
        <end position="50"/>
    </location>
</feature>
<dbReference type="InterPro" id="IPR019734">
    <property type="entry name" value="TPR_rpt"/>
</dbReference>
<dbReference type="RefSeq" id="WP_186875478.1">
    <property type="nucleotide sequence ID" value="NZ_JACOPF010000001.1"/>
</dbReference>
<gene>
    <name evidence="3" type="ORF">H8S37_08150</name>
</gene>
<evidence type="ECO:0000256" key="1">
    <source>
        <dbReference type="PROSITE-ProRule" id="PRU00339"/>
    </source>
</evidence>
<keyword evidence="1" id="KW-0802">TPR repeat</keyword>
<dbReference type="Proteomes" id="UP000652477">
    <property type="component" value="Unassembled WGS sequence"/>
</dbReference>
<reference evidence="3" key="1">
    <citation type="submission" date="2020-08" db="EMBL/GenBank/DDBJ databases">
        <title>Genome public.</title>
        <authorList>
            <person name="Liu C."/>
            <person name="Sun Q."/>
        </authorList>
    </citation>
    <scope>NUCLEOTIDE SEQUENCE</scope>
    <source>
        <strain evidence="3">NSJ-55</strain>
    </source>
</reference>
<feature type="repeat" description="TPR" evidence="1">
    <location>
        <begin position="47"/>
        <end position="80"/>
    </location>
</feature>
<comment type="caution">
    <text evidence="3">The sequence shown here is derived from an EMBL/GenBank/DDBJ whole genome shotgun (WGS) entry which is preliminary data.</text>
</comment>
<evidence type="ECO:0000313" key="3">
    <source>
        <dbReference type="EMBL" id="MBC5688894.1"/>
    </source>
</evidence>